<dbReference type="EMBL" id="AWUE01014187">
    <property type="protein sequence ID" value="OMP04817.1"/>
    <property type="molecule type" value="Genomic_DNA"/>
</dbReference>
<evidence type="ECO:0000256" key="1">
    <source>
        <dbReference type="SAM" id="MobiDB-lite"/>
    </source>
</evidence>
<keyword evidence="3" id="KW-1185">Reference proteome</keyword>
<dbReference type="Proteomes" id="UP000187203">
    <property type="component" value="Unassembled WGS sequence"/>
</dbReference>
<gene>
    <name evidence="2" type="ORF">COLO4_09272</name>
</gene>
<feature type="region of interest" description="Disordered" evidence="1">
    <location>
        <begin position="120"/>
        <end position="141"/>
    </location>
</feature>
<dbReference type="GO" id="GO:0016301">
    <property type="term" value="F:kinase activity"/>
    <property type="evidence" value="ECO:0007669"/>
    <property type="project" value="UniProtKB-KW"/>
</dbReference>
<keyword evidence="2" id="KW-0418">Kinase</keyword>
<proteinExistence type="predicted"/>
<sequence length="141" mass="16385">MRERHSPANSSNQPFVCRAQRAPLVSQEDEIDASSPHLIHPQQFSLDMKINMVEIWGHYWTHRDLKPPLWMMFPENFYLHVGKVLESARKSGPVNVQGRLLHNKDNDLSNGRVAPKVYERRTRTRKGHQSISGNVDNFMEL</sequence>
<evidence type="ECO:0000313" key="2">
    <source>
        <dbReference type="EMBL" id="OMP04817.1"/>
    </source>
</evidence>
<name>A0A1R3KCI7_9ROSI</name>
<reference evidence="3" key="1">
    <citation type="submission" date="2013-09" db="EMBL/GenBank/DDBJ databases">
        <title>Corchorus olitorius genome sequencing.</title>
        <authorList>
            <person name="Alam M."/>
            <person name="Haque M.S."/>
            <person name="Islam M.S."/>
            <person name="Emdad E.M."/>
            <person name="Islam M.M."/>
            <person name="Ahmed B."/>
            <person name="Halim A."/>
            <person name="Hossen Q.M.M."/>
            <person name="Hossain M.Z."/>
            <person name="Ahmed R."/>
            <person name="Khan M.M."/>
            <person name="Islam R."/>
            <person name="Rashid M.M."/>
            <person name="Khan S.A."/>
            <person name="Rahman M.S."/>
            <person name="Alam M."/>
            <person name="Yahiya A.S."/>
            <person name="Khan M.S."/>
            <person name="Azam M.S."/>
            <person name="Haque T."/>
            <person name="Lashkar M.Z.H."/>
            <person name="Akhand A.I."/>
            <person name="Morshed G."/>
            <person name="Roy S."/>
            <person name="Uddin K.S."/>
            <person name="Rabeya T."/>
            <person name="Hossain A.S."/>
            <person name="Chowdhury A."/>
            <person name="Snigdha A.R."/>
            <person name="Mortoza M.S."/>
            <person name="Matin S.A."/>
            <person name="Hoque S.M.E."/>
            <person name="Islam M.K."/>
            <person name="Roy D.K."/>
            <person name="Haider R."/>
            <person name="Moosa M.M."/>
            <person name="Elias S.M."/>
            <person name="Hasan A.M."/>
            <person name="Jahan S."/>
            <person name="Shafiuddin M."/>
            <person name="Mahmood N."/>
            <person name="Shommy N.S."/>
        </authorList>
    </citation>
    <scope>NUCLEOTIDE SEQUENCE [LARGE SCALE GENOMIC DNA]</scope>
    <source>
        <strain evidence="3">cv. O-4</strain>
    </source>
</reference>
<organism evidence="2 3">
    <name type="scientific">Corchorus olitorius</name>
    <dbReference type="NCBI Taxonomy" id="93759"/>
    <lineage>
        <taxon>Eukaryota</taxon>
        <taxon>Viridiplantae</taxon>
        <taxon>Streptophyta</taxon>
        <taxon>Embryophyta</taxon>
        <taxon>Tracheophyta</taxon>
        <taxon>Spermatophyta</taxon>
        <taxon>Magnoliopsida</taxon>
        <taxon>eudicotyledons</taxon>
        <taxon>Gunneridae</taxon>
        <taxon>Pentapetalae</taxon>
        <taxon>rosids</taxon>
        <taxon>malvids</taxon>
        <taxon>Malvales</taxon>
        <taxon>Malvaceae</taxon>
        <taxon>Grewioideae</taxon>
        <taxon>Apeibeae</taxon>
        <taxon>Corchorus</taxon>
    </lineage>
</organism>
<keyword evidence="2" id="KW-0808">Transferase</keyword>
<dbReference type="AlphaFoldDB" id="A0A1R3KCI7"/>
<protein>
    <submittedName>
        <fullName evidence="2">Kinase family protein</fullName>
    </submittedName>
</protein>
<comment type="caution">
    <text evidence="2">The sequence shown here is derived from an EMBL/GenBank/DDBJ whole genome shotgun (WGS) entry which is preliminary data.</text>
</comment>
<accession>A0A1R3KCI7</accession>
<evidence type="ECO:0000313" key="3">
    <source>
        <dbReference type="Proteomes" id="UP000187203"/>
    </source>
</evidence>